<gene>
    <name evidence="1" type="ORF">CBA19CS42_14965</name>
</gene>
<dbReference type="AlphaFoldDB" id="A0AA37MQ34"/>
<comment type="caution">
    <text evidence="1">The sequence shown here is derived from an EMBL/GenBank/DDBJ whole genome shotgun (WGS) entry which is preliminary data.</text>
</comment>
<evidence type="ECO:0000313" key="2">
    <source>
        <dbReference type="Proteomes" id="UP001055111"/>
    </source>
</evidence>
<name>A0AA37MQ34_9BURK</name>
<proteinExistence type="predicted"/>
<sequence>MATANLALLAGTPVCSRAIALFNFGGYMASVKAYRLKAEAFAFGAMAENKSCRV</sequence>
<organism evidence="1 2">
    <name type="scientific">Caballeronia novacaledonica</name>
    <dbReference type="NCBI Taxonomy" id="1544861"/>
    <lineage>
        <taxon>Bacteria</taxon>
        <taxon>Pseudomonadati</taxon>
        <taxon>Pseudomonadota</taxon>
        <taxon>Betaproteobacteria</taxon>
        <taxon>Burkholderiales</taxon>
        <taxon>Burkholderiaceae</taxon>
        <taxon>Caballeronia</taxon>
    </lineage>
</organism>
<dbReference type="RefSeq" id="WP_238212472.1">
    <property type="nucleotide sequence ID" value="NZ_BPUS01000005.1"/>
</dbReference>
<dbReference type="Proteomes" id="UP001055111">
    <property type="component" value="Unassembled WGS sequence"/>
</dbReference>
<evidence type="ECO:0000313" key="1">
    <source>
        <dbReference type="EMBL" id="GJH25831.1"/>
    </source>
</evidence>
<protein>
    <submittedName>
        <fullName evidence="1">Uncharacterized protein</fullName>
    </submittedName>
</protein>
<dbReference type="EMBL" id="BPUS01000005">
    <property type="protein sequence ID" value="GJH25831.1"/>
    <property type="molecule type" value="Genomic_DNA"/>
</dbReference>
<reference evidence="1" key="1">
    <citation type="submission" date="2022-09" db="EMBL/GenBank/DDBJ databases">
        <title>Isolation and characterization of 3-chlorobenzoate degrading bacteria from soils in Shizuoka.</title>
        <authorList>
            <person name="Ifat A."/>
            <person name="Ogawa N."/>
            <person name="Kimbara K."/>
            <person name="Moriuchi R."/>
            <person name="Dohra H."/>
            <person name="Shintani M."/>
        </authorList>
    </citation>
    <scope>NUCLEOTIDE SEQUENCE</scope>
    <source>
        <strain evidence="1">19CS4-2</strain>
    </source>
</reference>
<accession>A0AA37MQ34</accession>